<dbReference type="PANTHER" id="PTHR43441:SF2">
    <property type="entry name" value="FAMILY ACETYLTRANSFERASE, PUTATIVE (AFU_ORTHOLOGUE AFUA_7G00850)-RELATED"/>
    <property type="match status" value="1"/>
</dbReference>
<keyword evidence="2" id="KW-0808">Transferase</keyword>
<comment type="caution">
    <text evidence="2">The sequence shown here is derived from an EMBL/GenBank/DDBJ whole genome shotgun (WGS) entry which is preliminary data.</text>
</comment>
<dbReference type="RefSeq" id="WP_042320838.1">
    <property type="nucleotide sequence ID" value="NZ_CABMNX010000001.1"/>
</dbReference>
<sequence length="234" mass="27020">MPEINQYGQTVGDALPDWHGASVLERIVLEGRWCRLEPLVPARHAGDLFDAYMQADDERDWTWLASSRPDSVEATFHWLCGKANDDTLVPFVVVDTRAERAVGLVCFMAIEQEHGSVEIGHVTWSPRMKNSVLGTEAVWLLLRYAFARGYRRVEWKCDSLNLASRRAAERLGFVFEGRFRQKIVRKGRNRDSDWLSMIDGEWPECDRALQRWLAPENFDEHGQQRQTLAQCRLS</sequence>
<gene>
    <name evidence="2" type="ORF">I8Y00_001507</name>
</gene>
<reference evidence="2" key="2">
    <citation type="submission" date="2020-11" db="EMBL/GenBank/DDBJ databases">
        <authorList>
            <consortium name="NCBI Pathogen Detection Project"/>
        </authorList>
    </citation>
    <scope>NUCLEOTIDE SEQUENCE</scope>
    <source>
        <strain evidence="2">YDC697-2</strain>
    </source>
</reference>
<dbReference type="GO" id="GO:1990189">
    <property type="term" value="F:protein N-terminal-serine acetyltransferase activity"/>
    <property type="evidence" value="ECO:0007669"/>
    <property type="project" value="TreeGrafter"/>
</dbReference>
<dbReference type="Gene3D" id="3.40.630.30">
    <property type="match status" value="1"/>
</dbReference>
<evidence type="ECO:0000313" key="2">
    <source>
        <dbReference type="EMBL" id="HAT1585182.1"/>
    </source>
</evidence>
<dbReference type="InterPro" id="IPR051908">
    <property type="entry name" value="Ribosomal_N-acetyltransferase"/>
</dbReference>
<proteinExistence type="predicted"/>
<dbReference type="FunFam" id="3.40.630.30:FF:000047">
    <property type="entry name" value="Acetyltransferase, GNAT family"/>
    <property type="match status" value="1"/>
</dbReference>
<organism evidence="2">
    <name type="scientific">Citrobacter farmeri</name>
    <dbReference type="NCBI Taxonomy" id="67824"/>
    <lineage>
        <taxon>Bacteria</taxon>
        <taxon>Pseudomonadati</taxon>
        <taxon>Pseudomonadota</taxon>
        <taxon>Gammaproteobacteria</taxon>
        <taxon>Enterobacterales</taxon>
        <taxon>Enterobacteriaceae</taxon>
        <taxon>Citrobacter</taxon>
    </lineage>
</organism>
<dbReference type="Proteomes" id="UP000864563">
    <property type="component" value="Unassembled WGS sequence"/>
</dbReference>
<dbReference type="InterPro" id="IPR000182">
    <property type="entry name" value="GNAT_dom"/>
</dbReference>
<dbReference type="SUPFAM" id="SSF55729">
    <property type="entry name" value="Acyl-CoA N-acyltransferases (Nat)"/>
    <property type="match status" value="1"/>
</dbReference>
<protein>
    <submittedName>
        <fullName evidence="2">GNAT family N-acetyltransferase</fullName>
    </submittedName>
</protein>
<dbReference type="InterPro" id="IPR016181">
    <property type="entry name" value="Acyl_CoA_acyltransferase"/>
</dbReference>
<dbReference type="AlphaFoldDB" id="A0A8H9NTU8"/>
<evidence type="ECO:0000259" key="1">
    <source>
        <dbReference type="PROSITE" id="PS51186"/>
    </source>
</evidence>
<name>A0A8H9NTU8_9ENTR</name>
<dbReference type="OrthoDB" id="5295305at2"/>
<dbReference type="EMBL" id="DACSDU010000005">
    <property type="protein sequence ID" value="HAT1585182.1"/>
    <property type="molecule type" value="Genomic_DNA"/>
</dbReference>
<dbReference type="PROSITE" id="PS51186">
    <property type="entry name" value="GNAT"/>
    <property type="match status" value="1"/>
</dbReference>
<dbReference type="Pfam" id="PF13302">
    <property type="entry name" value="Acetyltransf_3"/>
    <property type="match status" value="1"/>
</dbReference>
<dbReference type="PANTHER" id="PTHR43441">
    <property type="entry name" value="RIBOSOMAL-PROTEIN-SERINE ACETYLTRANSFERASE"/>
    <property type="match status" value="1"/>
</dbReference>
<dbReference type="KEGG" id="cfar:CI104_07180"/>
<reference evidence="2" key="1">
    <citation type="journal article" date="2018" name="Genome Biol.">
        <title>SKESA: strategic k-mer extension for scrupulous assemblies.</title>
        <authorList>
            <person name="Souvorov A."/>
            <person name="Agarwala R."/>
            <person name="Lipman D.J."/>
        </authorList>
    </citation>
    <scope>NUCLEOTIDE SEQUENCE</scope>
    <source>
        <strain evidence="2">YDC697-2</strain>
    </source>
</reference>
<dbReference type="GO" id="GO:0008999">
    <property type="term" value="F:protein-N-terminal-alanine acetyltransferase activity"/>
    <property type="evidence" value="ECO:0007669"/>
    <property type="project" value="TreeGrafter"/>
</dbReference>
<dbReference type="GeneID" id="92974191"/>
<accession>A0A8H9NTU8</accession>
<feature type="domain" description="N-acetyltransferase" evidence="1">
    <location>
        <begin position="37"/>
        <end position="191"/>
    </location>
</feature>